<keyword evidence="2" id="KW-1185">Reference proteome</keyword>
<reference evidence="1 2" key="1">
    <citation type="submission" date="2020-09" db="EMBL/GenBank/DDBJ databases">
        <title>De no assembly of potato wild relative species, Solanum commersonii.</title>
        <authorList>
            <person name="Cho K."/>
        </authorList>
    </citation>
    <scope>NUCLEOTIDE SEQUENCE [LARGE SCALE GENOMIC DNA]</scope>
    <source>
        <strain evidence="1">LZ3.2</strain>
        <tissue evidence="1">Leaf</tissue>
    </source>
</reference>
<sequence length="253" mass="27289">MTKTVSVPLLMMMEFEGFGSLAYGLVVEFDVEYGNYGRTKSSMLLTQIVLLSKKDPMMVEVITIVVVADIDVEVRDIVVRKVVTAVAGGMEVMMDMAEVAVVEEVGVTSVGKMVLLQGNVAKVVDIAIFQTLATFLCEMTIFPTVVTPTSSSTTATIPTATSTLLPTTAAISNITSIPPATVDPPLTGAPFGSVSVITLVQPAFPSSTLNSIAPPSTKIKELYLRDVILIWWTVILMSKCIYQSYPMYDIMEN</sequence>
<name>A0A9J6AZY7_SOLCO</name>
<accession>A0A9J6AZY7</accession>
<comment type="caution">
    <text evidence="1">The sequence shown here is derived from an EMBL/GenBank/DDBJ whole genome shotgun (WGS) entry which is preliminary data.</text>
</comment>
<evidence type="ECO:0000313" key="1">
    <source>
        <dbReference type="EMBL" id="KAG5630004.1"/>
    </source>
</evidence>
<dbReference type="Proteomes" id="UP000824120">
    <property type="component" value="Chromosome 1"/>
</dbReference>
<dbReference type="EMBL" id="JACXVP010000001">
    <property type="protein sequence ID" value="KAG5630004.1"/>
    <property type="molecule type" value="Genomic_DNA"/>
</dbReference>
<evidence type="ECO:0000313" key="2">
    <source>
        <dbReference type="Proteomes" id="UP000824120"/>
    </source>
</evidence>
<organism evidence="1 2">
    <name type="scientific">Solanum commersonii</name>
    <name type="common">Commerson's wild potato</name>
    <name type="synonym">Commerson's nightshade</name>
    <dbReference type="NCBI Taxonomy" id="4109"/>
    <lineage>
        <taxon>Eukaryota</taxon>
        <taxon>Viridiplantae</taxon>
        <taxon>Streptophyta</taxon>
        <taxon>Embryophyta</taxon>
        <taxon>Tracheophyta</taxon>
        <taxon>Spermatophyta</taxon>
        <taxon>Magnoliopsida</taxon>
        <taxon>eudicotyledons</taxon>
        <taxon>Gunneridae</taxon>
        <taxon>Pentapetalae</taxon>
        <taxon>asterids</taxon>
        <taxon>lamiids</taxon>
        <taxon>Solanales</taxon>
        <taxon>Solanaceae</taxon>
        <taxon>Solanoideae</taxon>
        <taxon>Solaneae</taxon>
        <taxon>Solanum</taxon>
    </lineage>
</organism>
<protein>
    <submittedName>
        <fullName evidence="1">Uncharacterized protein</fullName>
    </submittedName>
</protein>
<dbReference type="AlphaFoldDB" id="A0A9J6AZY7"/>
<proteinExistence type="predicted"/>
<gene>
    <name evidence="1" type="ORF">H5410_001721</name>
</gene>